<evidence type="ECO:0000313" key="7">
    <source>
        <dbReference type="Proteomes" id="UP000289738"/>
    </source>
</evidence>
<dbReference type="SUPFAM" id="SSF54928">
    <property type="entry name" value="RNA-binding domain, RBD"/>
    <property type="match status" value="1"/>
</dbReference>
<accession>A0A445DPI4</accession>
<evidence type="ECO:0000313" key="6">
    <source>
        <dbReference type="EMBL" id="RYR65082.1"/>
    </source>
</evidence>
<dbReference type="InterPro" id="IPR035979">
    <property type="entry name" value="RBD_domain_sf"/>
</dbReference>
<dbReference type="Gene3D" id="3.30.70.330">
    <property type="match status" value="1"/>
</dbReference>
<dbReference type="InterPro" id="IPR053294">
    <property type="entry name" value="RBM_PWI_domain"/>
</dbReference>
<dbReference type="Pfam" id="PF01480">
    <property type="entry name" value="PWI"/>
    <property type="match status" value="1"/>
</dbReference>
<organism evidence="6 7">
    <name type="scientific">Arachis hypogaea</name>
    <name type="common">Peanut</name>
    <dbReference type="NCBI Taxonomy" id="3818"/>
    <lineage>
        <taxon>Eukaryota</taxon>
        <taxon>Viridiplantae</taxon>
        <taxon>Streptophyta</taxon>
        <taxon>Embryophyta</taxon>
        <taxon>Tracheophyta</taxon>
        <taxon>Spermatophyta</taxon>
        <taxon>Magnoliopsida</taxon>
        <taxon>eudicotyledons</taxon>
        <taxon>Gunneridae</taxon>
        <taxon>Pentapetalae</taxon>
        <taxon>rosids</taxon>
        <taxon>fabids</taxon>
        <taxon>Fabales</taxon>
        <taxon>Fabaceae</taxon>
        <taxon>Papilionoideae</taxon>
        <taxon>50 kb inversion clade</taxon>
        <taxon>dalbergioids sensu lato</taxon>
        <taxon>Dalbergieae</taxon>
        <taxon>Pterocarpus clade</taxon>
        <taxon>Arachis</taxon>
    </lineage>
</organism>
<reference evidence="6 7" key="1">
    <citation type="submission" date="2019-01" db="EMBL/GenBank/DDBJ databases">
        <title>Sequencing of cultivated peanut Arachis hypogaea provides insights into genome evolution and oil improvement.</title>
        <authorList>
            <person name="Chen X."/>
        </authorList>
    </citation>
    <scope>NUCLEOTIDE SEQUENCE [LARGE SCALE GENOMIC DNA]</scope>
    <source>
        <strain evidence="7">cv. Fuhuasheng</strain>
        <tissue evidence="6">Leaves</tissue>
    </source>
</reference>
<dbReference type="PANTHER" id="PTHR47334:SF2">
    <property type="entry name" value="RNA-BINDING MOTIF PROTEIN 25"/>
    <property type="match status" value="1"/>
</dbReference>
<dbReference type="InterPro" id="IPR012677">
    <property type="entry name" value="Nucleotide-bd_a/b_plait_sf"/>
</dbReference>
<evidence type="ECO:0000256" key="1">
    <source>
        <dbReference type="ARBA" id="ARBA00022664"/>
    </source>
</evidence>
<dbReference type="Gene3D" id="1.20.1390.10">
    <property type="entry name" value="PWI domain"/>
    <property type="match status" value="1"/>
</dbReference>
<keyword evidence="7" id="KW-1185">Reference proteome</keyword>
<feature type="domain" description="PWI" evidence="5">
    <location>
        <begin position="967"/>
        <end position="1063"/>
    </location>
</feature>
<dbReference type="CDD" id="cd12446">
    <property type="entry name" value="RRM_RBM25"/>
    <property type="match status" value="1"/>
</dbReference>
<keyword evidence="2" id="KW-0694">RNA-binding</keyword>
<feature type="compositionally biased region" description="Basic and acidic residues" evidence="3">
    <location>
        <begin position="466"/>
        <end position="483"/>
    </location>
</feature>
<dbReference type="PANTHER" id="PTHR47334">
    <property type="entry name" value="SPLICING FACTOR PWI DOMAIN-CONTAINING PROTEIN / RNA RECOGNITION MOTIF (RRM)-CONTAINING PROTEIN"/>
    <property type="match status" value="1"/>
</dbReference>
<feature type="compositionally biased region" description="Basic and acidic residues" evidence="3">
    <location>
        <begin position="437"/>
        <end position="447"/>
    </location>
</feature>
<dbReference type="InterPro" id="IPR036483">
    <property type="entry name" value="PWI_dom_sf"/>
</dbReference>
<proteinExistence type="predicted"/>
<dbReference type="SMART" id="SM00311">
    <property type="entry name" value="PWI"/>
    <property type="match status" value="1"/>
</dbReference>
<feature type="region of interest" description="Disordered" evidence="3">
    <location>
        <begin position="701"/>
        <end position="739"/>
    </location>
</feature>
<dbReference type="STRING" id="3818.A0A445DPI4"/>
<dbReference type="InterPro" id="IPR034268">
    <property type="entry name" value="RBM25_RRM"/>
</dbReference>
<feature type="compositionally biased region" description="Pro residues" evidence="3">
    <location>
        <begin position="38"/>
        <end position="56"/>
    </location>
</feature>
<dbReference type="GO" id="GO:0003723">
    <property type="term" value="F:RNA binding"/>
    <property type="evidence" value="ECO:0007669"/>
    <property type="project" value="UniProtKB-UniRule"/>
</dbReference>
<dbReference type="FunFam" id="1.20.1390.10:FF:000008">
    <property type="entry name" value="RNA Binding Motif protein homolog"/>
    <property type="match status" value="1"/>
</dbReference>
<feature type="region of interest" description="Disordered" evidence="3">
    <location>
        <begin position="1"/>
        <end position="117"/>
    </location>
</feature>
<dbReference type="InterPro" id="IPR000504">
    <property type="entry name" value="RRM_dom"/>
</dbReference>
<feature type="region of interest" description="Disordered" evidence="3">
    <location>
        <begin position="887"/>
        <end position="943"/>
    </location>
</feature>
<feature type="compositionally biased region" description="Basic and acidic residues" evidence="3">
    <location>
        <begin position="889"/>
        <end position="943"/>
    </location>
</feature>
<protein>
    <recommendedName>
        <fullName evidence="8">PWI domain-containing protein</fullName>
    </recommendedName>
</protein>
<evidence type="ECO:0000256" key="2">
    <source>
        <dbReference type="PROSITE-ProRule" id="PRU00176"/>
    </source>
</evidence>
<feature type="domain" description="RRM" evidence="4">
    <location>
        <begin position="348"/>
        <end position="426"/>
    </location>
</feature>
<dbReference type="GO" id="GO:0006397">
    <property type="term" value="P:mRNA processing"/>
    <property type="evidence" value="ECO:0007669"/>
    <property type="project" value="UniProtKB-KW"/>
</dbReference>
<dbReference type="Pfam" id="PF00076">
    <property type="entry name" value="RRM_1"/>
    <property type="match status" value="1"/>
</dbReference>
<comment type="caution">
    <text evidence="6">The sequence shown here is derived from an EMBL/GenBank/DDBJ whole genome shotgun (WGS) entry which is preliminary data.</text>
</comment>
<feature type="compositionally biased region" description="Pro residues" evidence="3">
    <location>
        <begin position="76"/>
        <end position="100"/>
    </location>
</feature>
<feature type="compositionally biased region" description="Basic and acidic residues" evidence="3">
    <location>
        <begin position="647"/>
        <end position="665"/>
    </location>
</feature>
<dbReference type="SUPFAM" id="SSF101233">
    <property type="entry name" value="PWI domain"/>
    <property type="match status" value="1"/>
</dbReference>
<dbReference type="Proteomes" id="UP000289738">
    <property type="component" value="Chromosome A03"/>
</dbReference>
<dbReference type="SMART" id="SM00360">
    <property type="entry name" value="RRM"/>
    <property type="match status" value="1"/>
</dbReference>
<name>A0A445DPI4_ARAHY</name>
<evidence type="ECO:0000259" key="5">
    <source>
        <dbReference type="PROSITE" id="PS51025"/>
    </source>
</evidence>
<feature type="region of interest" description="Disordered" evidence="3">
    <location>
        <begin position="437"/>
        <end position="483"/>
    </location>
</feature>
<keyword evidence="1" id="KW-0507">mRNA processing</keyword>
<gene>
    <name evidence="6" type="ORF">Ahy_A03g011072</name>
</gene>
<dbReference type="EMBL" id="SDMP01000003">
    <property type="protein sequence ID" value="RYR65082.1"/>
    <property type="molecule type" value="Genomic_DNA"/>
</dbReference>
<feature type="compositionally biased region" description="Basic and acidic residues" evidence="3">
    <location>
        <begin position="542"/>
        <end position="632"/>
    </location>
</feature>
<feature type="region of interest" description="Disordered" evidence="3">
    <location>
        <begin position="511"/>
        <end position="632"/>
    </location>
</feature>
<dbReference type="PROSITE" id="PS50102">
    <property type="entry name" value="RRM"/>
    <property type="match status" value="1"/>
</dbReference>
<sequence>MADPASSPAVTLEPKPQHTESQPDPAPPSTSLSQSPAPANPNPNPTLLSAPPPAPPLQQHHPTFSYVPPQVSAGPPFAPPAAPSFRPLPPQAPHFSPLPNPSGGAAPPSLAYQNPSIPPPGVSSAAAMAPGVASSAGGVAVPVSVPHMQPMMSYQVPPGQPAIPTLRPPYAMPNGYAAIPGAPQTGVPPAGFRSVGGDVFSYSVLTLLIEFGEKGWEASYCLQTYIYNSTTRLNLKSTMFATECTLALCAKLVIVGCAAISIMLLMCGNSIPLFLSHFSTYILRMPRYPPPYGTMVRPVYPPRVPGAVNVLPVSRPPVAGVPPVRPIIPPVVRPVVAPSVTPAEKPQITVYVGKIAPTVENDFMLSILQLCGPVKSWKRPQDLSNGTPKSFGFCEFETDEGVLRALRLLTKLNIDGQELMLNINETTKEHLKRYVAKKTEDSKKKETQVAGAEKDDEGAQPSDGGGKSDAEDLKKEDSDSHNKESLDFATFGIVTDDDREADREALEKITNMIEERLKTRPLPPPPAQTPGDGSAITSEQPAKTRDGDSDEAMGRNEGNEDKTEKDANSDIKQTSEHDKPETPDRRHDRRSRERDRDRELKREKDRELERYEREAERERIRKEREQRRRIEDAERQYESCLKEWEYREREKEKERQYEKDKEKERERKRRKEILYDEEDEDDDSRKRWRRSVLEEKRKKRLREKEDDLVDRQREEEEIAEAKKKAEEDQQRQQQRDALKLLSDHSINGGEKAMATEEAANEVKNVVTEHNNAVDYNHEGHIGDVNSLNAMNDESAMASVSENDARSSANAPAKKLGFGLVGSGKRTTVPSVFHEEEDDDAHKDKKMRPLVPIDYSTEELQAVQPTSAGPTPPNLAAAAEFAKRISSANLKEEKLDGERDRSKRSSEKSNHRDRDRSDEDGTHNRDDHKEKTDRDRDRDHGLDKVKTSDNKRLLDAKQLIDMIPKTKEELFSYEINWAVYDKHQLHDRMRPWISKKIKEFLGEEENTLIDYIVSSTQEHVKASQMLERLQIILDEEAEMFVLKMWRMLIFEIKKVETGLALRTK</sequence>
<dbReference type="PROSITE" id="PS51025">
    <property type="entry name" value="PWI"/>
    <property type="match status" value="1"/>
</dbReference>
<evidence type="ECO:0000259" key="4">
    <source>
        <dbReference type="PROSITE" id="PS50102"/>
    </source>
</evidence>
<dbReference type="AlphaFoldDB" id="A0A445DPI4"/>
<evidence type="ECO:0008006" key="8">
    <source>
        <dbReference type="Google" id="ProtNLM"/>
    </source>
</evidence>
<feature type="region of interest" description="Disordered" evidence="3">
    <location>
        <begin position="647"/>
        <end position="686"/>
    </location>
</feature>
<evidence type="ECO:0000256" key="3">
    <source>
        <dbReference type="SAM" id="MobiDB-lite"/>
    </source>
</evidence>
<dbReference type="InterPro" id="IPR002483">
    <property type="entry name" value="PWI_dom"/>
</dbReference>